<dbReference type="AlphaFoldDB" id="A0A812WUY5"/>
<organism evidence="1 2">
    <name type="scientific">Symbiodinium pilosum</name>
    <name type="common">Dinoflagellate</name>
    <dbReference type="NCBI Taxonomy" id="2952"/>
    <lineage>
        <taxon>Eukaryota</taxon>
        <taxon>Sar</taxon>
        <taxon>Alveolata</taxon>
        <taxon>Dinophyceae</taxon>
        <taxon>Suessiales</taxon>
        <taxon>Symbiodiniaceae</taxon>
        <taxon>Symbiodinium</taxon>
    </lineage>
</organism>
<reference evidence="1" key="1">
    <citation type="submission" date="2021-02" db="EMBL/GenBank/DDBJ databases">
        <authorList>
            <person name="Dougan E. K."/>
            <person name="Rhodes N."/>
            <person name="Thang M."/>
            <person name="Chan C."/>
        </authorList>
    </citation>
    <scope>NUCLEOTIDE SEQUENCE</scope>
</reference>
<comment type="caution">
    <text evidence="1">The sequence shown here is derived from an EMBL/GenBank/DDBJ whole genome shotgun (WGS) entry which is preliminary data.</text>
</comment>
<gene>
    <name evidence="1" type="primary">ANK1</name>
    <name evidence="1" type="ORF">SPIL2461_LOCUS20048</name>
</gene>
<accession>A0A812WUY5</accession>
<feature type="non-terminal residue" evidence="1">
    <location>
        <position position="142"/>
    </location>
</feature>
<dbReference type="Proteomes" id="UP000649617">
    <property type="component" value="Unassembled WGS sequence"/>
</dbReference>
<name>A0A812WUY5_SYMPI</name>
<evidence type="ECO:0000313" key="1">
    <source>
        <dbReference type="EMBL" id="CAE7708632.1"/>
    </source>
</evidence>
<proteinExistence type="predicted"/>
<evidence type="ECO:0000313" key="2">
    <source>
        <dbReference type="Proteomes" id="UP000649617"/>
    </source>
</evidence>
<protein>
    <submittedName>
        <fullName evidence="1">ANK1 protein</fullName>
    </submittedName>
</protein>
<keyword evidence="2" id="KW-1185">Reference proteome</keyword>
<sequence length="142" mass="15057">DDVFINARAEQRAARAAKLLEALAELEDPQVCKAIDKRFSIDTVSSSAPVAAAVAELNNQLPANRALMVHAALANKGRHLSELIDTAGWEYQLAQAPAAEKAALRSGAGLGARAFLAAIPSGKTSMEPAIFIQELRFRLGHA</sequence>
<dbReference type="EMBL" id="CAJNIZ010045036">
    <property type="protein sequence ID" value="CAE7708632.1"/>
    <property type="molecule type" value="Genomic_DNA"/>
</dbReference>